<dbReference type="GO" id="GO:0003677">
    <property type="term" value="F:DNA binding"/>
    <property type="evidence" value="ECO:0007669"/>
    <property type="project" value="UniProtKB-KW"/>
</dbReference>
<dbReference type="AlphaFoldDB" id="A0A9D1IW89"/>
<dbReference type="GO" id="GO:0015074">
    <property type="term" value="P:DNA integration"/>
    <property type="evidence" value="ECO:0007669"/>
    <property type="project" value="UniProtKB-KW"/>
</dbReference>
<dbReference type="SMART" id="SM00857">
    <property type="entry name" value="Resolvase"/>
    <property type="match status" value="1"/>
</dbReference>
<proteinExistence type="predicted"/>
<dbReference type="CDD" id="cd00338">
    <property type="entry name" value="Ser_Recombinase"/>
    <property type="match status" value="1"/>
</dbReference>
<feature type="domain" description="Resolvase/invertase-type recombinase catalytic" evidence="6">
    <location>
        <begin position="9"/>
        <end position="158"/>
    </location>
</feature>
<dbReference type="Gene3D" id="3.90.1750.20">
    <property type="entry name" value="Putative Large Serine Recombinase, Chain B, Domain 2"/>
    <property type="match status" value="1"/>
</dbReference>
<dbReference type="Pfam" id="PF13408">
    <property type="entry name" value="Zn_ribbon_recom"/>
    <property type="match status" value="1"/>
</dbReference>
<dbReference type="InterPro" id="IPR050639">
    <property type="entry name" value="SSR_resolvase"/>
</dbReference>
<protein>
    <submittedName>
        <fullName evidence="8">Recombinase family protein</fullName>
    </submittedName>
</protein>
<evidence type="ECO:0000256" key="4">
    <source>
        <dbReference type="PIRSR" id="PIRSR606118-50"/>
    </source>
</evidence>
<dbReference type="PROSITE" id="PS51736">
    <property type="entry name" value="RECOMBINASES_3"/>
    <property type="match status" value="1"/>
</dbReference>
<evidence type="ECO:0000259" key="6">
    <source>
        <dbReference type="PROSITE" id="PS51736"/>
    </source>
</evidence>
<dbReference type="Pfam" id="PF07508">
    <property type="entry name" value="Recombinase"/>
    <property type="match status" value="1"/>
</dbReference>
<dbReference type="Gene3D" id="3.40.50.1390">
    <property type="entry name" value="Resolvase, N-terminal catalytic domain"/>
    <property type="match status" value="1"/>
</dbReference>
<evidence type="ECO:0000256" key="5">
    <source>
        <dbReference type="PROSITE-ProRule" id="PRU10137"/>
    </source>
</evidence>
<feature type="domain" description="Recombinase" evidence="7">
    <location>
        <begin position="165"/>
        <end position="282"/>
    </location>
</feature>
<dbReference type="InterPro" id="IPR025827">
    <property type="entry name" value="Zn_ribbon_recom_dom"/>
</dbReference>
<dbReference type="PROSITE" id="PS51737">
    <property type="entry name" value="RECOMBINASE_DNA_BIND"/>
    <property type="match status" value="1"/>
</dbReference>
<keyword evidence="2" id="KW-0238">DNA-binding</keyword>
<dbReference type="EMBL" id="DVHE01000022">
    <property type="protein sequence ID" value="HIR50258.1"/>
    <property type="molecule type" value="Genomic_DNA"/>
</dbReference>
<dbReference type="PANTHER" id="PTHR30461">
    <property type="entry name" value="DNA-INVERTASE FROM LAMBDOID PROPHAGE"/>
    <property type="match status" value="1"/>
</dbReference>
<evidence type="ECO:0000256" key="1">
    <source>
        <dbReference type="ARBA" id="ARBA00022908"/>
    </source>
</evidence>
<reference evidence="8" key="2">
    <citation type="journal article" date="2021" name="PeerJ">
        <title>Extensive microbial diversity within the chicken gut microbiome revealed by metagenomics and culture.</title>
        <authorList>
            <person name="Gilroy R."/>
            <person name="Ravi A."/>
            <person name="Getino M."/>
            <person name="Pursley I."/>
            <person name="Horton D.L."/>
            <person name="Alikhan N.F."/>
            <person name="Baker D."/>
            <person name="Gharbi K."/>
            <person name="Hall N."/>
            <person name="Watson M."/>
            <person name="Adriaenssens E.M."/>
            <person name="Foster-Nyarko E."/>
            <person name="Jarju S."/>
            <person name="Secka A."/>
            <person name="Antonio M."/>
            <person name="Oren A."/>
            <person name="Chaudhuri R.R."/>
            <person name="La Ragione R."/>
            <person name="Hildebrand F."/>
            <person name="Pallen M.J."/>
        </authorList>
    </citation>
    <scope>NUCLEOTIDE SEQUENCE</scope>
    <source>
        <strain evidence="8">ChiBcec15-4380</strain>
    </source>
</reference>
<dbReference type="SUPFAM" id="SSF53041">
    <property type="entry name" value="Resolvase-like"/>
    <property type="match status" value="1"/>
</dbReference>
<gene>
    <name evidence="8" type="ORF">IAA53_03065</name>
</gene>
<dbReference type="Proteomes" id="UP000824239">
    <property type="component" value="Unassembled WGS sequence"/>
</dbReference>
<dbReference type="GO" id="GO:0000150">
    <property type="term" value="F:DNA strand exchange activity"/>
    <property type="evidence" value="ECO:0007669"/>
    <property type="project" value="InterPro"/>
</dbReference>
<sequence>MPAPQSPVFAAAYIRVSTDDQAELSPESQLVEIQKYCKTHNLILLSDHVYIDAGISGKKADRRPEFQRMIAAAKSSPPFSVLLVWKFSRFARNQEESIFYKSILRSKCGVDVVSISEPLIAGPFGSLIERIIEWMDEFYSIRLSQEVKRSMTVNAQKGKLQATPSFGYRVQDGMLIPVPEEAALVQEIFQSFADGQGYTAIARSLNARGVRTHRGNPFESRTIEYIIRNPVYIGKLRWNPTGRTRRNFTDENIILSDAPHQPLVSQALFDAANARTNALKAQFGYKARPTSELKHWLSGVVRCASCGTTLIYQRAHGYSYFLCNNYVKGRCQHSQRVLPDALEDAILARLEEDAASGLSLSFQVSAVSSPSMQQITALQASLRSLQAKKARLQDAYLAGVIDLEDFSAARESIVRDMDSTRYQIKKLTAQTDPTAMNAAIRSHIKKALSTFHSPSATLEMKNAAFRSLVERCTYDKEANLLTITYRASI</sequence>
<dbReference type="InterPro" id="IPR011109">
    <property type="entry name" value="DNA_bind_recombinase_dom"/>
</dbReference>
<dbReference type="Pfam" id="PF00239">
    <property type="entry name" value="Resolvase"/>
    <property type="match status" value="1"/>
</dbReference>
<comment type="caution">
    <text evidence="8">The sequence shown here is derived from an EMBL/GenBank/DDBJ whole genome shotgun (WGS) entry which is preliminary data.</text>
</comment>
<dbReference type="InterPro" id="IPR038109">
    <property type="entry name" value="DNA_bind_recomb_sf"/>
</dbReference>
<keyword evidence="1" id="KW-0229">DNA integration</keyword>
<evidence type="ECO:0000313" key="9">
    <source>
        <dbReference type="Proteomes" id="UP000824239"/>
    </source>
</evidence>
<feature type="active site" description="O-(5'-phospho-DNA)-serine intermediate" evidence="4 5">
    <location>
        <position position="17"/>
    </location>
</feature>
<evidence type="ECO:0000313" key="8">
    <source>
        <dbReference type="EMBL" id="HIR50258.1"/>
    </source>
</evidence>
<organism evidence="8 9">
    <name type="scientific">Candidatus Avoscillospira avicola</name>
    <dbReference type="NCBI Taxonomy" id="2840706"/>
    <lineage>
        <taxon>Bacteria</taxon>
        <taxon>Bacillati</taxon>
        <taxon>Bacillota</taxon>
        <taxon>Clostridia</taxon>
        <taxon>Eubacteriales</taxon>
        <taxon>Oscillospiraceae</taxon>
        <taxon>Oscillospiraceae incertae sedis</taxon>
        <taxon>Candidatus Avoscillospira</taxon>
    </lineage>
</organism>
<accession>A0A9D1IW89</accession>
<reference evidence="8" key="1">
    <citation type="submission" date="2020-10" db="EMBL/GenBank/DDBJ databases">
        <authorList>
            <person name="Gilroy R."/>
        </authorList>
    </citation>
    <scope>NUCLEOTIDE SEQUENCE</scope>
    <source>
        <strain evidence="8">ChiBcec15-4380</strain>
    </source>
</reference>
<dbReference type="InterPro" id="IPR006119">
    <property type="entry name" value="Resolv_N"/>
</dbReference>
<dbReference type="InterPro" id="IPR006118">
    <property type="entry name" value="Recombinase_CS"/>
</dbReference>
<keyword evidence="3" id="KW-0233">DNA recombination</keyword>
<dbReference type="PROSITE" id="PS00397">
    <property type="entry name" value="RECOMBINASES_1"/>
    <property type="match status" value="1"/>
</dbReference>
<evidence type="ECO:0000256" key="2">
    <source>
        <dbReference type="ARBA" id="ARBA00023125"/>
    </source>
</evidence>
<dbReference type="InterPro" id="IPR036162">
    <property type="entry name" value="Resolvase-like_N_sf"/>
</dbReference>
<dbReference type="PANTHER" id="PTHR30461:SF23">
    <property type="entry name" value="DNA RECOMBINASE-RELATED"/>
    <property type="match status" value="1"/>
</dbReference>
<name>A0A9D1IW89_9FIRM</name>
<evidence type="ECO:0000259" key="7">
    <source>
        <dbReference type="PROSITE" id="PS51737"/>
    </source>
</evidence>
<evidence type="ECO:0000256" key="3">
    <source>
        <dbReference type="ARBA" id="ARBA00023172"/>
    </source>
</evidence>